<evidence type="ECO:0000313" key="9">
    <source>
        <dbReference type="Proteomes" id="UP001055439"/>
    </source>
</evidence>
<keyword evidence="5" id="KW-0063">Aspartyl esterase</keyword>
<dbReference type="NCBIfam" id="TIGR01614">
    <property type="entry name" value="PME_inhib"/>
    <property type="match status" value="1"/>
</dbReference>
<evidence type="ECO:0000256" key="6">
    <source>
        <dbReference type="SAM" id="SignalP"/>
    </source>
</evidence>
<dbReference type="SMART" id="SM00856">
    <property type="entry name" value="PMEI"/>
    <property type="match status" value="1"/>
</dbReference>
<evidence type="ECO:0000256" key="3">
    <source>
        <dbReference type="ARBA" id="ARBA00007786"/>
    </source>
</evidence>
<sequence length="543" mass="58204">MASLASALVTCLLFLLVSSSDASATSMNASSAESIQALCQTTPYPAACLDSLKLSVSITINPSILSLALRSLQAAISEATKLSSLLSSAGRAGALVESQRSSLRDCQALHQITAASLQRSAGLVEPDARKLADARAYLSAALTNRATCLEGLAGARGPLKDTLVDSWVAAYAHVSNSLSLVTRSGGRKGRRLSFSSYSRRGSEGRGFPAWVGRRERRLLQDGDYGQVDPASVVTVAPDGTGNFTTVAKAVAWAPSYYNDRTIILVRAGVYEENVEIPGDKTNIVLIGDGRDVTVIRGHRSVGDGWTTFASATVAVSGQGFLARDIAFQNVAGPAKGQAAALRVNADLVALYRCAIDGHQDTLYVHSFRQFYRECDIFGTVDFILGNAAVVFQGCNIVAKRPVSGQYNVITAQSRDDPNEDTGIAIHNCTILASDELASGNQVEAKTFLGRPWAIYSTTVYMESYMDRLVDPAGWVEWPGDQGLDTLYYGEYMNSGPGSATDSRVTWPGYHVMDYDDAHSFTVSQFIDGEEWLESTAFPYDNGI</sequence>
<dbReference type="CDD" id="cd15798">
    <property type="entry name" value="PMEI-like_3"/>
    <property type="match status" value="1"/>
</dbReference>
<accession>A0A9E7HD26</accession>
<dbReference type="GO" id="GO:0030599">
    <property type="term" value="F:pectinesterase activity"/>
    <property type="evidence" value="ECO:0007669"/>
    <property type="project" value="InterPro"/>
</dbReference>
<dbReference type="InterPro" id="IPR035513">
    <property type="entry name" value="Invertase/methylesterase_inhib"/>
</dbReference>
<dbReference type="PANTHER" id="PTHR31707">
    <property type="entry name" value="PECTINESTERASE"/>
    <property type="match status" value="1"/>
</dbReference>
<dbReference type="AlphaFoldDB" id="A0A9E7HD26"/>
<keyword evidence="6" id="KW-0732">Signal</keyword>
<dbReference type="InterPro" id="IPR006501">
    <property type="entry name" value="Pectinesterase_inhib_dom"/>
</dbReference>
<feature type="domain" description="Pectinesterase inhibitor" evidence="7">
    <location>
        <begin position="30"/>
        <end position="180"/>
    </location>
</feature>
<dbReference type="EMBL" id="CP097510">
    <property type="protein sequence ID" value="URE27902.1"/>
    <property type="molecule type" value="Genomic_DNA"/>
</dbReference>
<dbReference type="Gene3D" id="1.20.140.40">
    <property type="entry name" value="Invertase/pectin methylesterase inhibitor family protein"/>
    <property type="match status" value="1"/>
</dbReference>
<evidence type="ECO:0000256" key="2">
    <source>
        <dbReference type="ARBA" id="ARBA00006027"/>
    </source>
</evidence>
<dbReference type="Pfam" id="PF01095">
    <property type="entry name" value="Pectinesterase"/>
    <property type="match status" value="1"/>
</dbReference>
<dbReference type="InterPro" id="IPR000070">
    <property type="entry name" value="Pectinesterase_cat"/>
</dbReference>
<dbReference type="InterPro" id="IPR012334">
    <property type="entry name" value="Pectin_lyas_fold"/>
</dbReference>
<dbReference type="InterPro" id="IPR011050">
    <property type="entry name" value="Pectin_lyase_fold/virulence"/>
</dbReference>
<dbReference type="OrthoDB" id="2019149at2759"/>
<organism evidence="8 9">
    <name type="scientific">Musa troglodytarum</name>
    <name type="common">fe'i banana</name>
    <dbReference type="NCBI Taxonomy" id="320322"/>
    <lineage>
        <taxon>Eukaryota</taxon>
        <taxon>Viridiplantae</taxon>
        <taxon>Streptophyta</taxon>
        <taxon>Embryophyta</taxon>
        <taxon>Tracheophyta</taxon>
        <taxon>Spermatophyta</taxon>
        <taxon>Magnoliopsida</taxon>
        <taxon>Liliopsida</taxon>
        <taxon>Zingiberales</taxon>
        <taxon>Musaceae</taxon>
        <taxon>Musa</taxon>
    </lineage>
</organism>
<dbReference type="Proteomes" id="UP001055439">
    <property type="component" value="Chromosome 8"/>
</dbReference>
<dbReference type="Pfam" id="PF04043">
    <property type="entry name" value="PMEI"/>
    <property type="match status" value="1"/>
</dbReference>
<protein>
    <submittedName>
        <fullName evidence="8">Pectinesterase</fullName>
    </submittedName>
</protein>
<comment type="similarity">
    <text evidence="3">In the C-terminal section; belongs to the pectinesterase family.</text>
</comment>
<gene>
    <name evidence="8" type="ORF">MUK42_07238</name>
</gene>
<reference evidence="8" key="1">
    <citation type="submission" date="2022-05" db="EMBL/GenBank/DDBJ databases">
        <title>The Musa troglodytarum L. genome provides insights into the mechanism of non-climacteric behaviour and enrichment of carotenoids.</title>
        <authorList>
            <person name="Wang J."/>
        </authorList>
    </citation>
    <scope>NUCLEOTIDE SEQUENCE</scope>
    <source>
        <tissue evidence="8">Leaf</tissue>
    </source>
</reference>
<dbReference type="SUPFAM" id="SSF101148">
    <property type="entry name" value="Plant invertase/pectin methylesterase inhibitor"/>
    <property type="match status" value="1"/>
</dbReference>
<comment type="similarity">
    <text evidence="2">In the N-terminal section; belongs to the PMEI family.</text>
</comment>
<feature type="chain" id="PRO_5038374508" evidence="6">
    <location>
        <begin position="25"/>
        <end position="543"/>
    </location>
</feature>
<dbReference type="FunFam" id="2.160.20.10:FF:000001">
    <property type="entry name" value="Pectinesterase"/>
    <property type="match status" value="1"/>
</dbReference>
<evidence type="ECO:0000256" key="5">
    <source>
        <dbReference type="ARBA" id="ARBA00023085"/>
    </source>
</evidence>
<comment type="pathway">
    <text evidence="1">Glycan metabolism; pectin degradation; 2-dehydro-3-deoxy-D-gluconate from pectin: step 1/5.</text>
</comment>
<evidence type="ECO:0000259" key="7">
    <source>
        <dbReference type="SMART" id="SM00856"/>
    </source>
</evidence>
<evidence type="ECO:0000256" key="1">
    <source>
        <dbReference type="ARBA" id="ARBA00005184"/>
    </source>
</evidence>
<dbReference type="SUPFAM" id="SSF51126">
    <property type="entry name" value="Pectin lyase-like"/>
    <property type="match status" value="1"/>
</dbReference>
<keyword evidence="9" id="KW-1185">Reference proteome</keyword>
<keyword evidence="4" id="KW-0378">Hydrolase</keyword>
<evidence type="ECO:0000256" key="4">
    <source>
        <dbReference type="ARBA" id="ARBA00022801"/>
    </source>
</evidence>
<proteinExistence type="inferred from homology"/>
<evidence type="ECO:0000313" key="8">
    <source>
        <dbReference type="EMBL" id="URE27902.1"/>
    </source>
</evidence>
<dbReference type="GO" id="GO:0004857">
    <property type="term" value="F:enzyme inhibitor activity"/>
    <property type="evidence" value="ECO:0007669"/>
    <property type="project" value="InterPro"/>
</dbReference>
<name>A0A9E7HD26_9LILI</name>
<feature type="signal peptide" evidence="6">
    <location>
        <begin position="1"/>
        <end position="24"/>
    </location>
</feature>
<dbReference type="Gene3D" id="2.160.20.10">
    <property type="entry name" value="Single-stranded right-handed beta-helix, Pectin lyase-like"/>
    <property type="match status" value="1"/>
</dbReference>
<dbReference type="GO" id="GO:0042545">
    <property type="term" value="P:cell wall modification"/>
    <property type="evidence" value="ECO:0007669"/>
    <property type="project" value="InterPro"/>
</dbReference>